<evidence type="ECO:0000313" key="1">
    <source>
        <dbReference type="EMBL" id="RKD76239.1"/>
    </source>
</evidence>
<protein>
    <submittedName>
        <fullName evidence="1">Gas vesicle protein GvpG</fullName>
    </submittedName>
</protein>
<proteinExistence type="predicted"/>
<gene>
    <name evidence="1" type="ORF">ATL39_0454</name>
</gene>
<dbReference type="OrthoDB" id="2405115at2"/>
<dbReference type="RefSeq" id="WP_120191654.1">
    <property type="nucleotide sequence ID" value="NZ_RAPK01000006.1"/>
</dbReference>
<dbReference type="AlphaFoldDB" id="A0A419V8I5"/>
<organism evidence="1 2">
    <name type="scientific">Sinobaca qinghaiensis</name>
    <dbReference type="NCBI Taxonomy" id="342944"/>
    <lineage>
        <taxon>Bacteria</taxon>
        <taxon>Bacillati</taxon>
        <taxon>Bacillota</taxon>
        <taxon>Bacilli</taxon>
        <taxon>Bacillales</taxon>
        <taxon>Sporolactobacillaceae</taxon>
        <taxon>Sinobaca</taxon>
    </lineage>
</organism>
<accession>A0A419V8I5</accession>
<dbReference type="InterPro" id="IPR007804">
    <property type="entry name" value="GvpG"/>
</dbReference>
<dbReference type="Pfam" id="PF05120">
    <property type="entry name" value="GvpG"/>
    <property type="match status" value="1"/>
</dbReference>
<reference evidence="1 2" key="1">
    <citation type="submission" date="2018-09" db="EMBL/GenBank/DDBJ databases">
        <title>Genomic Encyclopedia of Archaeal and Bacterial Type Strains, Phase II (KMG-II): from individual species to whole genera.</title>
        <authorList>
            <person name="Goeker M."/>
        </authorList>
    </citation>
    <scope>NUCLEOTIDE SEQUENCE [LARGE SCALE GENOMIC DNA]</scope>
    <source>
        <strain evidence="1 2">DSM 17008</strain>
    </source>
</reference>
<evidence type="ECO:0000313" key="2">
    <source>
        <dbReference type="Proteomes" id="UP000285120"/>
    </source>
</evidence>
<sequence length="83" mass="10185">MITKAFTWPIDLLIMIGREVKDEVDKEYYDLKTIQQKLANLQMMFEMDEIPEELYLEQEEELLLRYRVAKEIEQRELRESLEE</sequence>
<dbReference type="Proteomes" id="UP000285120">
    <property type="component" value="Unassembled WGS sequence"/>
</dbReference>
<name>A0A419V8I5_9BACL</name>
<dbReference type="EMBL" id="RAPK01000006">
    <property type="protein sequence ID" value="RKD76239.1"/>
    <property type="molecule type" value="Genomic_DNA"/>
</dbReference>
<keyword evidence="2" id="KW-1185">Reference proteome</keyword>
<comment type="caution">
    <text evidence="1">The sequence shown here is derived from an EMBL/GenBank/DDBJ whole genome shotgun (WGS) entry which is preliminary data.</text>
</comment>